<dbReference type="InterPro" id="IPR014776">
    <property type="entry name" value="4pyrrole_Mease_sub2"/>
</dbReference>
<keyword evidence="7" id="KW-0479">Metal-binding</keyword>
<dbReference type="Gene3D" id="3.40.1010.10">
    <property type="entry name" value="Cobalt-precorrin-4 Transmethylase, Domain 1"/>
    <property type="match status" value="1"/>
</dbReference>
<dbReference type="SUPFAM" id="SSF53790">
    <property type="entry name" value="Tetrapyrrole methylase"/>
    <property type="match status" value="1"/>
</dbReference>
<dbReference type="RefSeq" id="WP_150440287.1">
    <property type="nucleotide sequence ID" value="NZ_VYKL01000018.1"/>
</dbReference>
<dbReference type="InterPro" id="IPR014777">
    <property type="entry name" value="4pyrrole_Mease_sub1"/>
</dbReference>
<dbReference type="InterPro" id="IPR035996">
    <property type="entry name" value="4pyrrol_Methylase_sf"/>
</dbReference>
<evidence type="ECO:0000313" key="13">
    <source>
        <dbReference type="Proteomes" id="UP000326671"/>
    </source>
</evidence>
<dbReference type="InterPro" id="IPR006363">
    <property type="entry name" value="Cbl_synth_CobJ/CibH_dom"/>
</dbReference>
<evidence type="ECO:0000256" key="6">
    <source>
        <dbReference type="ARBA" id="ARBA00022691"/>
    </source>
</evidence>
<dbReference type="InterPro" id="IPR000878">
    <property type="entry name" value="4pyrrol_Mease"/>
</dbReference>
<dbReference type="GO" id="GO:0046872">
    <property type="term" value="F:metal ion binding"/>
    <property type="evidence" value="ECO:0007669"/>
    <property type="project" value="UniProtKB-KW"/>
</dbReference>
<dbReference type="GO" id="GO:0032259">
    <property type="term" value="P:methylation"/>
    <property type="evidence" value="ECO:0007669"/>
    <property type="project" value="UniProtKB-KW"/>
</dbReference>
<evidence type="ECO:0000256" key="7">
    <source>
        <dbReference type="ARBA" id="ARBA00022723"/>
    </source>
</evidence>
<evidence type="ECO:0000256" key="2">
    <source>
        <dbReference type="ARBA" id="ARBA00022485"/>
    </source>
</evidence>
<evidence type="ECO:0000313" key="12">
    <source>
        <dbReference type="EMBL" id="KAA9023887.1"/>
    </source>
</evidence>
<dbReference type="InterPro" id="IPR045854">
    <property type="entry name" value="NO2/SO3_Rdtase_4Fe4S_sf"/>
</dbReference>
<evidence type="ECO:0000256" key="8">
    <source>
        <dbReference type="ARBA" id="ARBA00023004"/>
    </source>
</evidence>
<keyword evidence="3" id="KW-0169">Cobalamin biosynthesis</keyword>
<accession>A0A5J5HU60</accession>
<protein>
    <submittedName>
        <fullName evidence="12">Precorrin-3B C(17)-methyltransferase</fullName>
        <ecNumber evidence="12">2.1.1.131</ecNumber>
    </submittedName>
</protein>
<dbReference type="PROSITE" id="PS00365">
    <property type="entry name" value="NIR_SIR"/>
    <property type="match status" value="1"/>
</dbReference>
<dbReference type="GO" id="GO:0030789">
    <property type="term" value="F:precorrin-3B C17-methyltransferase activity"/>
    <property type="evidence" value="ECO:0007669"/>
    <property type="project" value="UniProtKB-EC"/>
</dbReference>
<evidence type="ECO:0000256" key="5">
    <source>
        <dbReference type="ARBA" id="ARBA00022679"/>
    </source>
</evidence>
<evidence type="ECO:0000256" key="1">
    <source>
        <dbReference type="ARBA" id="ARBA00004953"/>
    </source>
</evidence>
<dbReference type="InterPro" id="IPR051810">
    <property type="entry name" value="Precorrin_MeTrfase"/>
</dbReference>
<comment type="pathway">
    <text evidence="1">Cofactor biosynthesis; adenosylcobalamin biosynthesis.</text>
</comment>
<dbReference type="GO" id="GO:0016491">
    <property type="term" value="F:oxidoreductase activity"/>
    <property type="evidence" value="ECO:0007669"/>
    <property type="project" value="InterPro"/>
</dbReference>
<dbReference type="CDD" id="cd11646">
    <property type="entry name" value="Precorrin_3B_C17_MT"/>
    <property type="match status" value="1"/>
</dbReference>
<dbReference type="Gene3D" id="3.30.950.10">
    <property type="entry name" value="Methyltransferase, Cobalt-precorrin-4 Transmethylase, Domain 2"/>
    <property type="match status" value="1"/>
</dbReference>
<proteinExistence type="predicted"/>
<dbReference type="Gene3D" id="3.30.413.10">
    <property type="entry name" value="Sulfite Reductase Hemoprotein, domain 1"/>
    <property type="match status" value="1"/>
</dbReference>
<dbReference type="NCBIfam" id="TIGR01466">
    <property type="entry name" value="cobJ_cbiH"/>
    <property type="match status" value="1"/>
</dbReference>
<keyword evidence="4 12" id="KW-0489">Methyltransferase</keyword>
<sequence length="540" mass="59931">MKKGKIFVVGFGPGDREHITNRAVVALQESDCIIGYKTYVELIESFVTAKSIVSTGMTEEVSRAQDAVKKAEAGHIVSVISSGDSGVYGMAGLVYEVLIEKGWTEKDGIEVEIVPGISAINSCASLLGAPVMHDSCTISLSDHLTPWTVIEKRIEAAAMADFVIALYNPKSGRRTRQIVEAQNILLKYRSPETPVGLVKSAYRENQNVVLTTLAEMLEHDIGMLTTVIIGNSSTFFYDNKIITPRGYQRKYTLGEEKQSLKPHQRLKKEAEPWALNQETGEAKAGYEQSVKEKQEVSSLDMALKALSMVTKTEIVNPLFVQQAVEDIFEFAVSPGVANKFITPKQMRILAETIGETGTMEYTPDHRFIVKIPTNQPESIVERLKQNDLIVMPVSDVLNVKACDFCYGEKAESIPYAEEIAASLGGLKLPKELHIGFNGCGMACYRAVFDDIGIVYRKKKFDLFIGAKPVGRTAHAAQPVAEGIEPDELLPLLTKIIEEYKQNAHPNERLFKYFKRVKKIQYFNYQDMSSKIEVEPAPCGD</sequence>
<gene>
    <name evidence="12" type="primary">cobJ</name>
    <name evidence="12" type="ORF">F4V44_12170</name>
</gene>
<keyword evidence="6" id="KW-0949">S-adenosyl-L-methionine</keyword>
<dbReference type="OrthoDB" id="9772960at2"/>
<dbReference type="Proteomes" id="UP000326671">
    <property type="component" value="Unassembled WGS sequence"/>
</dbReference>
<keyword evidence="5 12" id="KW-0808">Transferase</keyword>
<dbReference type="EMBL" id="VYKL01000018">
    <property type="protein sequence ID" value="KAA9023887.1"/>
    <property type="molecule type" value="Genomic_DNA"/>
</dbReference>
<evidence type="ECO:0000256" key="9">
    <source>
        <dbReference type="ARBA" id="ARBA00023014"/>
    </source>
</evidence>
<dbReference type="EC" id="2.1.1.131" evidence="12"/>
<comment type="caution">
    <text evidence="12">The sequence shown here is derived from an EMBL/GenBank/DDBJ whole genome shotgun (WGS) entry which is preliminary data.</text>
</comment>
<dbReference type="PANTHER" id="PTHR47036">
    <property type="entry name" value="COBALT-FACTOR III C(17)-METHYLTRANSFERASE-RELATED"/>
    <property type="match status" value="1"/>
</dbReference>
<name>A0A5J5HU60_9BACI</name>
<dbReference type="GO" id="GO:0051539">
    <property type="term" value="F:4 iron, 4 sulfur cluster binding"/>
    <property type="evidence" value="ECO:0007669"/>
    <property type="project" value="UniProtKB-KW"/>
</dbReference>
<evidence type="ECO:0000259" key="10">
    <source>
        <dbReference type="Pfam" id="PF00590"/>
    </source>
</evidence>
<reference evidence="12 13" key="1">
    <citation type="submission" date="2019-09" db="EMBL/GenBank/DDBJ databases">
        <title>Whole genome sequences of isolates from the Mars Exploration Rovers.</title>
        <authorList>
            <person name="Seuylemezian A."/>
            <person name="Vaishampayan P."/>
        </authorList>
    </citation>
    <scope>NUCLEOTIDE SEQUENCE [LARGE SCALE GENOMIC DNA]</scope>
    <source>
        <strain evidence="12 13">MER_TA_151</strain>
    </source>
</reference>
<dbReference type="Pfam" id="PF01077">
    <property type="entry name" value="NIR_SIR"/>
    <property type="match status" value="1"/>
</dbReference>
<dbReference type="SUPFAM" id="SSF56014">
    <property type="entry name" value="Nitrite and sulphite reductase 4Fe-4S domain-like"/>
    <property type="match status" value="1"/>
</dbReference>
<organism evidence="12 13">
    <name type="scientific">Niallia endozanthoxylica</name>
    <dbReference type="NCBI Taxonomy" id="2036016"/>
    <lineage>
        <taxon>Bacteria</taxon>
        <taxon>Bacillati</taxon>
        <taxon>Bacillota</taxon>
        <taxon>Bacilli</taxon>
        <taxon>Bacillales</taxon>
        <taxon>Bacillaceae</taxon>
        <taxon>Niallia</taxon>
    </lineage>
</organism>
<dbReference type="GO" id="GO:0009236">
    <property type="term" value="P:cobalamin biosynthetic process"/>
    <property type="evidence" value="ECO:0007669"/>
    <property type="project" value="UniProtKB-UniPathway"/>
</dbReference>
<evidence type="ECO:0000256" key="4">
    <source>
        <dbReference type="ARBA" id="ARBA00022603"/>
    </source>
</evidence>
<dbReference type="Pfam" id="PF00590">
    <property type="entry name" value="TP_methylase"/>
    <property type="match status" value="1"/>
</dbReference>
<dbReference type="AlphaFoldDB" id="A0A5J5HU60"/>
<dbReference type="PANTHER" id="PTHR47036:SF1">
    <property type="entry name" value="COBALT-FACTOR III C(17)-METHYLTRANSFERASE-RELATED"/>
    <property type="match status" value="1"/>
</dbReference>
<keyword evidence="2" id="KW-0004">4Fe-4S</keyword>
<dbReference type="InterPro" id="IPR006067">
    <property type="entry name" value="NO2/SO3_Rdtase_4Fe4S_dom"/>
</dbReference>
<keyword evidence="9" id="KW-0411">Iron-sulfur</keyword>
<keyword evidence="13" id="KW-1185">Reference proteome</keyword>
<dbReference type="GO" id="GO:0020037">
    <property type="term" value="F:heme binding"/>
    <property type="evidence" value="ECO:0007669"/>
    <property type="project" value="InterPro"/>
</dbReference>
<keyword evidence="8" id="KW-0408">Iron</keyword>
<feature type="domain" description="Tetrapyrrole methylase" evidence="10">
    <location>
        <begin position="5"/>
        <end position="216"/>
    </location>
</feature>
<dbReference type="UniPathway" id="UPA00148"/>
<feature type="domain" description="Nitrite/sulphite reductase 4Fe-4S" evidence="11">
    <location>
        <begin position="403"/>
        <end position="516"/>
    </location>
</feature>
<evidence type="ECO:0000256" key="3">
    <source>
        <dbReference type="ARBA" id="ARBA00022573"/>
    </source>
</evidence>
<dbReference type="InterPro" id="IPR006066">
    <property type="entry name" value="NO2/SO3_Rdtase_FeS/sirohaem_BS"/>
</dbReference>
<evidence type="ECO:0000259" key="11">
    <source>
        <dbReference type="Pfam" id="PF01077"/>
    </source>
</evidence>